<organism evidence="3 4">
    <name type="scientific">Clytia hemisphaerica</name>
    <dbReference type="NCBI Taxonomy" id="252671"/>
    <lineage>
        <taxon>Eukaryota</taxon>
        <taxon>Metazoa</taxon>
        <taxon>Cnidaria</taxon>
        <taxon>Hydrozoa</taxon>
        <taxon>Hydroidolina</taxon>
        <taxon>Leptothecata</taxon>
        <taxon>Obeliida</taxon>
        <taxon>Clytiidae</taxon>
        <taxon>Clytia</taxon>
    </lineage>
</organism>
<evidence type="ECO:0000256" key="2">
    <source>
        <dbReference type="SAM" id="Phobius"/>
    </source>
</evidence>
<keyword evidence="4" id="KW-1185">Reference proteome</keyword>
<feature type="transmembrane region" description="Helical" evidence="2">
    <location>
        <begin position="168"/>
        <end position="187"/>
    </location>
</feature>
<protein>
    <recommendedName>
        <fullName evidence="5">Transmembrane protein</fullName>
    </recommendedName>
</protein>
<feature type="transmembrane region" description="Helical" evidence="2">
    <location>
        <begin position="134"/>
        <end position="156"/>
    </location>
</feature>
<evidence type="ECO:0008006" key="5">
    <source>
        <dbReference type="Google" id="ProtNLM"/>
    </source>
</evidence>
<name>A0A7M6DP52_9CNID</name>
<feature type="transmembrane region" description="Helical" evidence="2">
    <location>
        <begin position="207"/>
        <end position="228"/>
    </location>
</feature>
<keyword evidence="2" id="KW-0812">Transmembrane</keyword>
<feature type="compositionally biased region" description="Low complexity" evidence="1">
    <location>
        <begin position="82"/>
        <end position="93"/>
    </location>
</feature>
<dbReference type="OrthoDB" id="6157510at2759"/>
<dbReference type="RefSeq" id="XP_066921028.1">
    <property type="nucleotide sequence ID" value="XM_067064927.1"/>
</dbReference>
<feature type="compositionally biased region" description="Polar residues" evidence="1">
    <location>
        <begin position="98"/>
        <end position="115"/>
    </location>
</feature>
<evidence type="ECO:0000313" key="3">
    <source>
        <dbReference type="EnsemblMetazoa" id="CLYHEMP019522.1"/>
    </source>
</evidence>
<feature type="compositionally biased region" description="Polar residues" evidence="1">
    <location>
        <begin position="10"/>
        <end position="19"/>
    </location>
</feature>
<reference evidence="3" key="1">
    <citation type="submission" date="2021-01" db="UniProtKB">
        <authorList>
            <consortium name="EnsemblMetazoa"/>
        </authorList>
    </citation>
    <scope>IDENTIFICATION</scope>
</reference>
<dbReference type="EnsemblMetazoa" id="CLYHEMT019522.1">
    <property type="protein sequence ID" value="CLYHEMP019522.1"/>
    <property type="gene ID" value="CLYHEMG019522"/>
</dbReference>
<accession>A0A7M6DP52</accession>
<dbReference type="GeneID" id="136808388"/>
<dbReference type="PANTHER" id="PTHR33444:SF7">
    <property type="entry name" value="TRANSMEMBRANE PROTEIN 272"/>
    <property type="match status" value="1"/>
</dbReference>
<keyword evidence="2" id="KW-0472">Membrane</keyword>
<feature type="compositionally biased region" description="Polar residues" evidence="1">
    <location>
        <begin position="41"/>
        <end position="75"/>
    </location>
</feature>
<dbReference type="Proteomes" id="UP000594262">
    <property type="component" value="Unplaced"/>
</dbReference>
<dbReference type="InterPro" id="IPR040350">
    <property type="entry name" value="TMEM272"/>
</dbReference>
<keyword evidence="2" id="KW-1133">Transmembrane helix</keyword>
<dbReference type="PANTHER" id="PTHR33444">
    <property type="entry name" value="SI:DKEY-19B23.12-RELATED"/>
    <property type="match status" value="1"/>
</dbReference>
<evidence type="ECO:0000313" key="4">
    <source>
        <dbReference type="Proteomes" id="UP000594262"/>
    </source>
</evidence>
<dbReference type="AlphaFoldDB" id="A0A7M6DP52"/>
<proteinExistence type="predicted"/>
<sequence length="277" mass="29905">MEAAPPSYNDVMTGQWQPSHQDEVSHHHASPSAPSAPLMTDDNNYSNRTSKQLEASTSFMTPPNYTAGSSTSAHQVSRDDGSTVAAGVSSSGVRLISVTPSDTDNLSNNQPTPLQEPQDDGNSDSGDSKFTCGPTAMCMFFTMAALPIAMVVLGVVNLDKCPMSPQIPLFMIVSGALWSSFFASMLLSMHCEAVLDDVDEDDNMLYALPGLILVAGFGVQCWGSYLVFSEWNTWTDYPYLADNLSFGCDKTSYLFSFSMLIIFWCLGPCVCCLASVL</sequence>
<feature type="transmembrane region" description="Helical" evidence="2">
    <location>
        <begin position="253"/>
        <end position="276"/>
    </location>
</feature>
<feature type="region of interest" description="Disordered" evidence="1">
    <location>
        <begin position="1"/>
        <end position="127"/>
    </location>
</feature>
<evidence type="ECO:0000256" key="1">
    <source>
        <dbReference type="SAM" id="MobiDB-lite"/>
    </source>
</evidence>